<dbReference type="InterPro" id="IPR023614">
    <property type="entry name" value="Porin_dom_sf"/>
</dbReference>
<organism evidence="3">
    <name type="scientific">Magnetospirillum gryphiswaldense</name>
    <dbReference type="NCBI Taxonomy" id="55518"/>
    <lineage>
        <taxon>Bacteria</taxon>
        <taxon>Pseudomonadati</taxon>
        <taxon>Pseudomonadota</taxon>
        <taxon>Alphaproteobacteria</taxon>
        <taxon>Rhodospirillales</taxon>
        <taxon>Rhodospirillaceae</taxon>
        <taxon>Magnetospirillum</taxon>
    </lineage>
</organism>
<dbReference type="InterPro" id="IPR033900">
    <property type="entry name" value="Gram_neg_porin_domain"/>
</dbReference>
<dbReference type="Gene3D" id="2.40.160.10">
    <property type="entry name" value="Porin"/>
    <property type="match status" value="1"/>
</dbReference>
<dbReference type="AlphaFoldDB" id="A4U2Y7"/>
<name>A4U2Y7_9PROT</name>
<evidence type="ECO:0000313" key="3">
    <source>
        <dbReference type="EMBL" id="CAM77244.1"/>
    </source>
</evidence>
<proteinExistence type="predicted"/>
<evidence type="ECO:0000256" key="1">
    <source>
        <dbReference type="SAM" id="SignalP"/>
    </source>
</evidence>
<dbReference type="GO" id="GO:0015288">
    <property type="term" value="F:porin activity"/>
    <property type="evidence" value="ECO:0007669"/>
    <property type="project" value="InterPro"/>
</dbReference>
<dbReference type="RefSeq" id="WP_106003116.1">
    <property type="nucleotide sequence ID" value="NZ_CP027527.1"/>
</dbReference>
<keyword evidence="1" id="KW-0732">Signal</keyword>
<reference evidence="3" key="1">
    <citation type="journal article" date="2007" name="J. Bacteriol.">
        <title>Comparative genome analysis of four magnetotactic bacteria reveals a complex set of group-specific genes implicated in magnetosome biomineralization and function.</title>
        <authorList>
            <person name="Richter M."/>
            <person name="Kube M."/>
            <person name="Bazylinski D.A."/>
            <person name="Lombardot T."/>
            <person name="Gloeckner F.O."/>
            <person name="Reinhardt R."/>
            <person name="Schueler D."/>
        </authorList>
    </citation>
    <scope>NUCLEOTIDE SEQUENCE</scope>
    <source>
        <strain evidence="3">MSR-1</strain>
    </source>
</reference>
<protein>
    <submittedName>
        <fullName evidence="3">Outer membrane protein (Porin)</fullName>
    </submittedName>
</protein>
<feature type="signal peptide" evidence="1">
    <location>
        <begin position="1"/>
        <end position="24"/>
    </location>
</feature>
<dbReference type="GO" id="GO:0016020">
    <property type="term" value="C:membrane"/>
    <property type="evidence" value="ECO:0007669"/>
    <property type="project" value="InterPro"/>
</dbReference>
<dbReference type="EMBL" id="CU459003">
    <property type="protein sequence ID" value="CAM77244.1"/>
    <property type="molecule type" value="Genomic_DNA"/>
</dbReference>
<dbReference type="SUPFAM" id="SSF56935">
    <property type="entry name" value="Porins"/>
    <property type="match status" value="1"/>
</dbReference>
<feature type="domain" description="Porin" evidence="2">
    <location>
        <begin position="7"/>
        <end position="364"/>
    </location>
</feature>
<accession>A4U2Y7</accession>
<sequence>MKKILIASTALVAAGMITAGSASASEKIKLNLGGYSKWWVVGAWQDDSFEAATNTGTAGQGNANSVDVKGDNEIWFSGSTKLDNGLEVGINIELEAGGNTDSAGGGDQIDKSYVYVAGGFGKVIVGTESNGTVLMHTMAPDAAGNTGADGILTGGLAIARPSNVTAKVTTEIDTDAEADKITYVAPSFYGFTVGGSYVPNTAEDNQNVFNGTTTQTGSAANEIYGVAAMYAGTIVGVGVKASAGWVNYDVAQSTDRSNEYAFGTQLSYAGFTLGGSYRMVRENASGGVNSVANGNNASGDTWDIGLMYETGPWAVGAFYLNSTSNGVIATQGEDEFTVYQVSGKYNMGAGVDLLATIGHAEYDDELAKASNADANHNEGWAVMTGLSLQF</sequence>
<evidence type="ECO:0000259" key="2">
    <source>
        <dbReference type="Pfam" id="PF13609"/>
    </source>
</evidence>
<feature type="chain" id="PRO_5002673256" evidence="1">
    <location>
        <begin position="25"/>
        <end position="390"/>
    </location>
</feature>
<gene>
    <name evidence="3" type="ORF">MGR_3651</name>
</gene>
<dbReference type="Pfam" id="PF13609">
    <property type="entry name" value="Porin_4"/>
    <property type="match status" value="1"/>
</dbReference>